<evidence type="ECO:0000313" key="2">
    <source>
        <dbReference type="Proteomes" id="UP000486903"/>
    </source>
</evidence>
<dbReference type="RefSeq" id="WP_003374424.1">
    <property type="nucleotide sequence ID" value="NZ_JACBBA010000001.1"/>
</dbReference>
<organism evidence="1 2">
    <name type="scientific">Clostridium botulinum</name>
    <dbReference type="NCBI Taxonomy" id="1491"/>
    <lineage>
        <taxon>Bacteria</taxon>
        <taxon>Bacillati</taxon>
        <taxon>Bacillota</taxon>
        <taxon>Clostridia</taxon>
        <taxon>Eubacteriales</taxon>
        <taxon>Clostridiaceae</taxon>
        <taxon>Clostridium</taxon>
    </lineage>
</organism>
<protein>
    <submittedName>
        <fullName evidence="1">RNA polymerase subunit sigma</fullName>
    </submittedName>
</protein>
<gene>
    <name evidence="1" type="ORF">FDG31_08285</name>
</gene>
<name>A0A6B4JIF0_CLOBO</name>
<dbReference type="EMBL" id="SXFB01000004">
    <property type="protein sequence ID" value="NFV26177.1"/>
    <property type="molecule type" value="Genomic_DNA"/>
</dbReference>
<proteinExistence type="predicted"/>
<dbReference type="AlphaFoldDB" id="A0A6B4JIF0"/>
<dbReference type="InterPro" id="IPR013324">
    <property type="entry name" value="RNA_pol_sigma_r3/r4-like"/>
</dbReference>
<sequence length="144" mass="16866">MSLYKKTEAMLYNYNKTKSEVKNIDLDLKLLKSEIDGVGAIVYEEKTAPTNKFNSSVENEVIAREHRIKKLEQIKLIKEVEIEKIDNTLSNLTEREYSIISRRYFNKEKNRYIAAKLDLTEEYICELKAGIINNIIKTLFLNKV</sequence>
<reference evidence="1 2" key="1">
    <citation type="submission" date="2019-04" db="EMBL/GenBank/DDBJ databases">
        <title>Genome sequencing of Clostridium botulinum Groups I-IV and Clostridium butyricum.</title>
        <authorList>
            <person name="Brunt J."/>
            <person name="Van Vliet A.H.M."/>
            <person name="Stringer S.C."/>
            <person name="Carter A.T."/>
            <person name="Peck M.W."/>
        </authorList>
    </citation>
    <scope>NUCLEOTIDE SEQUENCE [LARGE SCALE GENOMIC DNA]</scope>
    <source>
        <strain evidence="1 2">BL81</strain>
    </source>
</reference>
<evidence type="ECO:0000313" key="1">
    <source>
        <dbReference type="EMBL" id="NFV26177.1"/>
    </source>
</evidence>
<dbReference type="Proteomes" id="UP000486903">
    <property type="component" value="Unassembled WGS sequence"/>
</dbReference>
<dbReference type="Gene3D" id="1.20.140.160">
    <property type="match status" value="1"/>
</dbReference>
<comment type="caution">
    <text evidence="1">The sequence shown here is derived from an EMBL/GenBank/DDBJ whole genome shotgun (WGS) entry which is preliminary data.</text>
</comment>
<dbReference type="SUPFAM" id="SSF88659">
    <property type="entry name" value="Sigma3 and sigma4 domains of RNA polymerase sigma factors"/>
    <property type="match status" value="1"/>
</dbReference>
<accession>A0A6B4JIF0</accession>